<accession>A0ABW1YD20</accession>
<keyword evidence="2" id="KW-1185">Reference proteome</keyword>
<organism evidence="1 2">
    <name type="scientific">Deinococcus lacus</name>
    <dbReference type="NCBI Taxonomy" id="392561"/>
    <lineage>
        <taxon>Bacteria</taxon>
        <taxon>Thermotogati</taxon>
        <taxon>Deinococcota</taxon>
        <taxon>Deinococci</taxon>
        <taxon>Deinococcales</taxon>
        <taxon>Deinococcaceae</taxon>
        <taxon>Deinococcus</taxon>
    </lineage>
</organism>
<protein>
    <recommendedName>
        <fullName evidence="3">Peptidase C39-like domain-containing protein</fullName>
    </recommendedName>
</protein>
<name>A0ABW1YD20_9DEIO</name>
<gene>
    <name evidence="1" type="ORF">ACFP81_09640</name>
</gene>
<dbReference type="EMBL" id="JBHSWD010000001">
    <property type="protein sequence ID" value="MFC6592231.1"/>
    <property type="molecule type" value="Genomic_DNA"/>
</dbReference>
<evidence type="ECO:0008006" key="3">
    <source>
        <dbReference type="Google" id="ProtNLM"/>
    </source>
</evidence>
<sequence length="187" mass="20622">MNSLPPTAWRPFPLVLPSDAGQCQWRGGYVGCGPQTAAVLLGWWAAQLGRDAPDRDTLAAELAPELGAWLVPLSGRQRAVQPWTWLLGLNRVLARQGWPLRARGHWGLRADLAARLAHNWAQGVPTVGFEFSPRAQHYGLLEAYRQGPDGLEGRLVAPLVGKAHLQLQPRLGVGGVFWLEPLWPKQR</sequence>
<evidence type="ECO:0000313" key="2">
    <source>
        <dbReference type="Proteomes" id="UP001596297"/>
    </source>
</evidence>
<evidence type="ECO:0000313" key="1">
    <source>
        <dbReference type="EMBL" id="MFC6592231.1"/>
    </source>
</evidence>
<reference evidence="2" key="1">
    <citation type="journal article" date="2019" name="Int. J. Syst. Evol. Microbiol.">
        <title>The Global Catalogue of Microorganisms (GCM) 10K type strain sequencing project: providing services to taxonomists for standard genome sequencing and annotation.</title>
        <authorList>
            <consortium name="The Broad Institute Genomics Platform"/>
            <consortium name="The Broad Institute Genome Sequencing Center for Infectious Disease"/>
            <person name="Wu L."/>
            <person name="Ma J."/>
        </authorList>
    </citation>
    <scope>NUCLEOTIDE SEQUENCE [LARGE SCALE GENOMIC DNA]</scope>
    <source>
        <strain evidence="2">CGMCC 1.15772</strain>
    </source>
</reference>
<comment type="caution">
    <text evidence="1">The sequence shown here is derived from an EMBL/GenBank/DDBJ whole genome shotgun (WGS) entry which is preliminary data.</text>
</comment>
<proteinExistence type="predicted"/>
<dbReference type="RefSeq" id="WP_380083238.1">
    <property type="nucleotide sequence ID" value="NZ_JBHSWD010000001.1"/>
</dbReference>
<dbReference type="Proteomes" id="UP001596297">
    <property type="component" value="Unassembled WGS sequence"/>
</dbReference>